<proteinExistence type="predicted"/>
<dbReference type="KEGG" id="vpy:HZI73_09525"/>
<protein>
    <submittedName>
        <fullName evidence="4">YafY family transcriptional regulator</fullName>
    </submittedName>
</protein>
<evidence type="ECO:0000313" key="4">
    <source>
        <dbReference type="EMBL" id="QUI22525.1"/>
    </source>
</evidence>
<evidence type="ECO:0000256" key="2">
    <source>
        <dbReference type="ARBA" id="ARBA00023163"/>
    </source>
</evidence>
<feature type="domain" description="HTH deoR-type" evidence="3">
    <location>
        <begin position="2"/>
        <end position="60"/>
    </location>
</feature>
<organism evidence="4 5">
    <name type="scientific">Vallitalea pronyensis</name>
    <dbReference type="NCBI Taxonomy" id="1348613"/>
    <lineage>
        <taxon>Bacteria</taxon>
        <taxon>Bacillati</taxon>
        <taxon>Bacillota</taxon>
        <taxon>Clostridia</taxon>
        <taxon>Lachnospirales</taxon>
        <taxon>Vallitaleaceae</taxon>
        <taxon>Vallitalea</taxon>
    </lineage>
</organism>
<evidence type="ECO:0000313" key="5">
    <source>
        <dbReference type="Proteomes" id="UP000683246"/>
    </source>
</evidence>
<dbReference type="PROSITE" id="PS51000">
    <property type="entry name" value="HTH_DEOR_2"/>
    <property type="match status" value="1"/>
</dbReference>
<gene>
    <name evidence="4" type="ORF">HZI73_09525</name>
</gene>
<dbReference type="SUPFAM" id="SSF46785">
    <property type="entry name" value="Winged helix' DNA-binding domain"/>
    <property type="match status" value="1"/>
</dbReference>
<keyword evidence="5" id="KW-1185">Reference proteome</keyword>
<dbReference type="InterPro" id="IPR013196">
    <property type="entry name" value="HTH_11"/>
</dbReference>
<evidence type="ECO:0000256" key="1">
    <source>
        <dbReference type="ARBA" id="ARBA00023015"/>
    </source>
</evidence>
<dbReference type="Pfam" id="PF13280">
    <property type="entry name" value="WYL"/>
    <property type="match status" value="1"/>
</dbReference>
<dbReference type="GO" id="GO:0003700">
    <property type="term" value="F:DNA-binding transcription factor activity"/>
    <property type="evidence" value="ECO:0007669"/>
    <property type="project" value="InterPro"/>
</dbReference>
<dbReference type="Pfam" id="PF25583">
    <property type="entry name" value="WCX"/>
    <property type="match status" value="1"/>
</dbReference>
<dbReference type="SMART" id="SM00420">
    <property type="entry name" value="HTH_DEOR"/>
    <property type="match status" value="1"/>
</dbReference>
<dbReference type="AlphaFoldDB" id="A0A8J8SG96"/>
<dbReference type="EMBL" id="CP058649">
    <property type="protein sequence ID" value="QUI22525.1"/>
    <property type="molecule type" value="Genomic_DNA"/>
</dbReference>
<dbReference type="Pfam" id="PF08279">
    <property type="entry name" value="HTH_11"/>
    <property type="match status" value="1"/>
</dbReference>
<accession>A0A8J8SG96</accession>
<dbReference type="PIRSF" id="PIRSF016838">
    <property type="entry name" value="PafC"/>
    <property type="match status" value="1"/>
</dbReference>
<dbReference type="Proteomes" id="UP000683246">
    <property type="component" value="Chromosome"/>
</dbReference>
<dbReference type="InterPro" id="IPR036388">
    <property type="entry name" value="WH-like_DNA-bd_sf"/>
</dbReference>
<dbReference type="Gene3D" id="1.10.10.10">
    <property type="entry name" value="Winged helix-like DNA-binding domain superfamily/Winged helix DNA-binding domain"/>
    <property type="match status" value="1"/>
</dbReference>
<evidence type="ECO:0000259" key="3">
    <source>
        <dbReference type="PROSITE" id="PS51000"/>
    </source>
</evidence>
<dbReference type="PROSITE" id="PS52050">
    <property type="entry name" value="WYL"/>
    <property type="match status" value="1"/>
</dbReference>
<dbReference type="InterPro" id="IPR028349">
    <property type="entry name" value="PafC-like"/>
</dbReference>
<dbReference type="PANTHER" id="PTHR34580:SF1">
    <property type="entry name" value="PROTEIN PAFC"/>
    <property type="match status" value="1"/>
</dbReference>
<name>A0A8J8SG96_9FIRM</name>
<dbReference type="RefSeq" id="WP_212698014.1">
    <property type="nucleotide sequence ID" value="NZ_CP058649.1"/>
</dbReference>
<sequence>MKINRLLEITMILLNKGTVTAGYLAERFGVSTRTIYRDIDELTLSGIPIYTNKGKGGGISLLENFSINRTLLSTKEKESILLALRTLQAVQYPEIDTVFHKLGAVFDKLPINDWVEVDFTSWGTNPSRDNRFELIKQAILERQHLSFHYVNTLNQRSIRKIAPMKLIYKSSSWYLKGVCVDKQAYRIFKITRMKQVKRLHETFDRQEYQVLEGYQDAVTDIHRQPIEMTLRFHPSMLYRLYDEYENNMTQLPDGRYEVIVRYPYDEWIFGYIFSFGHSVEVVEPGWLRDEIHNRLQMMLEQYKADARNHS</sequence>
<dbReference type="InterPro" id="IPR036390">
    <property type="entry name" value="WH_DNA-bd_sf"/>
</dbReference>
<keyword evidence="2" id="KW-0804">Transcription</keyword>
<dbReference type="InterPro" id="IPR026881">
    <property type="entry name" value="WYL_dom"/>
</dbReference>
<reference evidence="4" key="1">
    <citation type="submission" date="2020-07" db="EMBL/GenBank/DDBJ databases">
        <title>Vallitalea pronyensis genome.</title>
        <authorList>
            <person name="Postec A."/>
        </authorList>
    </citation>
    <scope>NUCLEOTIDE SEQUENCE</scope>
    <source>
        <strain evidence="4">FatNI3</strain>
    </source>
</reference>
<dbReference type="InterPro" id="IPR057727">
    <property type="entry name" value="WCX_dom"/>
</dbReference>
<dbReference type="InterPro" id="IPR001034">
    <property type="entry name" value="DeoR_HTH"/>
</dbReference>
<dbReference type="PANTHER" id="PTHR34580">
    <property type="match status" value="1"/>
</dbReference>
<dbReference type="InterPro" id="IPR051534">
    <property type="entry name" value="CBASS_pafABC_assoc_protein"/>
</dbReference>
<keyword evidence="1" id="KW-0805">Transcription regulation</keyword>